<evidence type="ECO:0000313" key="6">
    <source>
        <dbReference type="EMBL" id="CAB4995201.1"/>
    </source>
</evidence>
<dbReference type="EMBL" id="CAEZYR010000042">
    <property type="protein sequence ID" value="CAB4743300.1"/>
    <property type="molecule type" value="Genomic_DNA"/>
</dbReference>
<dbReference type="AlphaFoldDB" id="A0A6J7JEE6"/>
<dbReference type="EMBL" id="CAFBOS010000067">
    <property type="protein sequence ID" value="CAB4995201.1"/>
    <property type="molecule type" value="Genomic_DNA"/>
</dbReference>
<dbReference type="Gene3D" id="3.20.20.140">
    <property type="entry name" value="Metal-dependent hydrolases"/>
    <property type="match status" value="1"/>
</dbReference>
<dbReference type="GO" id="GO:0019748">
    <property type="term" value="P:secondary metabolic process"/>
    <property type="evidence" value="ECO:0007669"/>
    <property type="project" value="TreeGrafter"/>
</dbReference>
<dbReference type="PANTHER" id="PTHR21240:SF28">
    <property type="entry name" value="ISO-OROTATE DECARBOXYLASE (EUROFUNG)"/>
    <property type="match status" value="1"/>
</dbReference>
<protein>
    <submittedName>
        <fullName evidence="5">Unannotated protein</fullName>
    </submittedName>
</protein>
<dbReference type="SUPFAM" id="SSF51556">
    <property type="entry name" value="Metallo-dependent hydrolases"/>
    <property type="match status" value="1"/>
</dbReference>
<sequence length="484" mass="53710">MDRTSAEVRASAGHPIIDADGHMLEVLDATYPYLRESLGAPRFQAWLDRGPIAKLSQRPRTPEERRRTRTPQGAWWGTQTVNVRDRATATLPALLHERMDEIGLDYTVLYPTNTLLTCAERDDDLRQGLCRGFNEFYADVYGEFRDRMTAAAMIPMHTPAEAVAELEHCKAIGIKVVCFPEGVPRDFDEVPGDDCSPWLIPGQRTWFDSFGLDSPFDYDPVWAACERLGYAATFHGGLTVRPGLHFSTSSYVANHIGQFAAEMYPLAKNLLLGGVTTRFPALPFVLLECGVSWGMQLLADTIEHWEKRNIDAMQLLDPARLDKDALGQYYRAYAGKLADLIDGDVYDLVQKFPIHGSVPADPDEFSAMGISSSQDIVDRYVDSFYFGVEADDRGVVTAFLPTNPKGATLKTVLGSDIGHWDVTDIASVVAESAAMIDKGVLDAAQWRHVVCDNPIEMFTKLNPSFFDGTPVEPHITEAARARRG</sequence>
<organism evidence="5">
    <name type="scientific">freshwater metagenome</name>
    <dbReference type="NCBI Taxonomy" id="449393"/>
    <lineage>
        <taxon>unclassified sequences</taxon>
        <taxon>metagenomes</taxon>
        <taxon>ecological metagenomes</taxon>
    </lineage>
</organism>
<dbReference type="Pfam" id="PF04909">
    <property type="entry name" value="Amidohydro_2"/>
    <property type="match status" value="1"/>
</dbReference>
<dbReference type="InterPro" id="IPR032466">
    <property type="entry name" value="Metal_Hydrolase"/>
</dbReference>
<dbReference type="EMBL" id="CAFABA010000205">
    <property type="protein sequence ID" value="CAB4836622.1"/>
    <property type="molecule type" value="Genomic_DNA"/>
</dbReference>
<gene>
    <name evidence="3" type="ORF">UFOPK2754_01333</name>
    <name evidence="4" type="ORF">UFOPK3139_03066</name>
    <name evidence="5" type="ORF">UFOPK3543_03229</name>
    <name evidence="6" type="ORF">UFOPK3967_01277</name>
</gene>
<feature type="domain" description="Amidohydrolase-related" evidence="2">
    <location>
        <begin position="121"/>
        <end position="308"/>
    </location>
</feature>
<evidence type="ECO:0000259" key="2">
    <source>
        <dbReference type="Pfam" id="PF04909"/>
    </source>
</evidence>
<keyword evidence="1" id="KW-0456">Lyase</keyword>
<dbReference type="EMBL" id="CAFBMH010000228">
    <property type="protein sequence ID" value="CAB4940622.1"/>
    <property type="molecule type" value="Genomic_DNA"/>
</dbReference>
<accession>A0A6J7JEE6</accession>
<evidence type="ECO:0000313" key="3">
    <source>
        <dbReference type="EMBL" id="CAB4743300.1"/>
    </source>
</evidence>
<evidence type="ECO:0000313" key="5">
    <source>
        <dbReference type="EMBL" id="CAB4940622.1"/>
    </source>
</evidence>
<dbReference type="GO" id="GO:0005737">
    <property type="term" value="C:cytoplasm"/>
    <property type="evidence" value="ECO:0007669"/>
    <property type="project" value="TreeGrafter"/>
</dbReference>
<evidence type="ECO:0000313" key="4">
    <source>
        <dbReference type="EMBL" id="CAB4836622.1"/>
    </source>
</evidence>
<reference evidence="5" key="1">
    <citation type="submission" date="2020-05" db="EMBL/GenBank/DDBJ databases">
        <authorList>
            <person name="Chiriac C."/>
            <person name="Salcher M."/>
            <person name="Ghai R."/>
            <person name="Kavagutti S V."/>
        </authorList>
    </citation>
    <scope>NUCLEOTIDE SEQUENCE</scope>
</reference>
<dbReference type="InterPro" id="IPR032465">
    <property type="entry name" value="ACMSD"/>
</dbReference>
<dbReference type="PANTHER" id="PTHR21240">
    <property type="entry name" value="2-AMINO-3-CARBOXYLMUCONATE-6-SEMIALDEHYDE DECARBOXYLASE"/>
    <property type="match status" value="1"/>
</dbReference>
<name>A0A6J7JEE6_9ZZZZ</name>
<evidence type="ECO:0000256" key="1">
    <source>
        <dbReference type="ARBA" id="ARBA00023239"/>
    </source>
</evidence>
<dbReference type="InterPro" id="IPR006680">
    <property type="entry name" value="Amidohydro-rel"/>
</dbReference>
<proteinExistence type="predicted"/>
<dbReference type="GO" id="GO:0016831">
    <property type="term" value="F:carboxy-lyase activity"/>
    <property type="evidence" value="ECO:0007669"/>
    <property type="project" value="InterPro"/>
</dbReference>
<dbReference type="GO" id="GO:0016787">
    <property type="term" value="F:hydrolase activity"/>
    <property type="evidence" value="ECO:0007669"/>
    <property type="project" value="InterPro"/>
</dbReference>